<sequence length="350" mass="35425">MAAPTRARMSGRVTTRVEPPDQSLEVALQTAQAGDEAAFRTIYRDLQPRLLRYLRALVGGDAEDVAADAWLQIARDIRSFSGDYDRFRGWASTVARHRALDHLRRLNRRPETSVQIDELTDLVGRDDTERDALERISTDGAIALIGALPRDQAEAVLLRVVVGLDSKEAGRVLGKRAGAVRTAAYRGLHRLADQLTAQPPDQEPSPATDQATGQAADQVAGPAAEQAAGHVTGQAADQVAGHTADQVTDQGAGPAAGQGAGPAAGPAAGPPAGRVTDQGAGQGAGPAAGPATGQAADQGAGQGAGPAAGPATGQAADQGAGPVAGPVAGRVAGQGGDQVAERTGQGSDDA</sequence>
<evidence type="ECO:0000256" key="1">
    <source>
        <dbReference type="ARBA" id="ARBA00010641"/>
    </source>
</evidence>
<evidence type="ECO:0000313" key="8">
    <source>
        <dbReference type="EMBL" id="GAA2574411.1"/>
    </source>
</evidence>
<feature type="compositionally biased region" description="Low complexity" evidence="5">
    <location>
        <begin position="263"/>
        <end position="279"/>
    </location>
</feature>
<dbReference type="EMBL" id="BAAATD010000001">
    <property type="protein sequence ID" value="GAA2574411.1"/>
    <property type="molecule type" value="Genomic_DNA"/>
</dbReference>
<feature type="compositionally biased region" description="Low complexity" evidence="5">
    <location>
        <begin position="307"/>
        <end position="331"/>
    </location>
</feature>
<evidence type="ECO:0000259" key="6">
    <source>
        <dbReference type="Pfam" id="PF04542"/>
    </source>
</evidence>
<dbReference type="NCBIfam" id="TIGR02937">
    <property type="entry name" value="sigma70-ECF"/>
    <property type="match status" value="1"/>
</dbReference>
<accession>A0ABN3PB63</accession>
<protein>
    <submittedName>
        <fullName evidence="8">Uncharacterized protein</fullName>
    </submittedName>
</protein>
<dbReference type="SUPFAM" id="SSF88659">
    <property type="entry name" value="Sigma3 and sigma4 domains of RNA polymerase sigma factors"/>
    <property type="match status" value="1"/>
</dbReference>
<dbReference type="RefSeq" id="WP_344536891.1">
    <property type="nucleotide sequence ID" value="NZ_BAAATD010000001.1"/>
</dbReference>
<feature type="compositionally biased region" description="Low complexity" evidence="5">
    <location>
        <begin position="207"/>
        <end position="221"/>
    </location>
</feature>
<dbReference type="PANTHER" id="PTHR43133:SF66">
    <property type="entry name" value="ECF RNA POLYMERASE SIGMA FACTOR SIGK"/>
    <property type="match status" value="1"/>
</dbReference>
<keyword evidence="3" id="KW-0731">Sigma factor</keyword>
<feature type="region of interest" description="Disordered" evidence="5">
    <location>
        <begin position="196"/>
        <end position="350"/>
    </location>
</feature>
<evidence type="ECO:0000256" key="4">
    <source>
        <dbReference type="ARBA" id="ARBA00023163"/>
    </source>
</evidence>
<evidence type="ECO:0000256" key="5">
    <source>
        <dbReference type="SAM" id="MobiDB-lite"/>
    </source>
</evidence>
<dbReference type="SUPFAM" id="SSF88946">
    <property type="entry name" value="Sigma2 domain of RNA polymerase sigma factors"/>
    <property type="match status" value="1"/>
</dbReference>
<dbReference type="InterPro" id="IPR014284">
    <property type="entry name" value="RNA_pol_sigma-70_dom"/>
</dbReference>
<dbReference type="Pfam" id="PF08281">
    <property type="entry name" value="Sigma70_r4_2"/>
    <property type="match status" value="1"/>
</dbReference>
<evidence type="ECO:0000256" key="3">
    <source>
        <dbReference type="ARBA" id="ARBA00023082"/>
    </source>
</evidence>
<keyword evidence="4" id="KW-0804">Transcription</keyword>
<dbReference type="InterPro" id="IPR013324">
    <property type="entry name" value="RNA_pol_sigma_r3/r4-like"/>
</dbReference>
<evidence type="ECO:0000259" key="7">
    <source>
        <dbReference type="Pfam" id="PF08281"/>
    </source>
</evidence>
<dbReference type="Proteomes" id="UP001501509">
    <property type="component" value="Unassembled WGS sequence"/>
</dbReference>
<keyword evidence="9" id="KW-1185">Reference proteome</keyword>
<dbReference type="Gene3D" id="1.10.1740.10">
    <property type="match status" value="1"/>
</dbReference>
<dbReference type="Pfam" id="PF04542">
    <property type="entry name" value="Sigma70_r2"/>
    <property type="match status" value="1"/>
</dbReference>
<feature type="domain" description="RNA polymerase sigma-70 region 2" evidence="6">
    <location>
        <begin position="42"/>
        <end position="108"/>
    </location>
</feature>
<dbReference type="InterPro" id="IPR013249">
    <property type="entry name" value="RNA_pol_sigma70_r4_t2"/>
</dbReference>
<comment type="caution">
    <text evidence="8">The sequence shown here is derived from an EMBL/GenBank/DDBJ whole genome shotgun (WGS) entry which is preliminary data.</text>
</comment>
<feature type="domain" description="RNA polymerase sigma factor 70 region 4 type 2" evidence="7">
    <location>
        <begin position="143"/>
        <end position="191"/>
    </location>
</feature>
<reference evidence="8 9" key="1">
    <citation type="journal article" date="2019" name="Int. J. Syst. Evol. Microbiol.">
        <title>The Global Catalogue of Microorganisms (GCM) 10K type strain sequencing project: providing services to taxonomists for standard genome sequencing and annotation.</title>
        <authorList>
            <consortium name="The Broad Institute Genomics Platform"/>
            <consortium name="The Broad Institute Genome Sequencing Center for Infectious Disease"/>
            <person name="Wu L."/>
            <person name="Ma J."/>
        </authorList>
    </citation>
    <scope>NUCLEOTIDE SEQUENCE [LARGE SCALE GENOMIC DNA]</scope>
    <source>
        <strain evidence="8 9">JCM 6833</strain>
    </source>
</reference>
<dbReference type="InterPro" id="IPR036388">
    <property type="entry name" value="WH-like_DNA-bd_sf"/>
</dbReference>
<keyword evidence="2" id="KW-0805">Transcription regulation</keyword>
<dbReference type="InterPro" id="IPR013325">
    <property type="entry name" value="RNA_pol_sigma_r2"/>
</dbReference>
<dbReference type="PANTHER" id="PTHR43133">
    <property type="entry name" value="RNA POLYMERASE ECF-TYPE SIGMA FACTO"/>
    <property type="match status" value="1"/>
</dbReference>
<feature type="compositionally biased region" description="Low complexity" evidence="5">
    <location>
        <begin position="287"/>
        <end position="299"/>
    </location>
</feature>
<dbReference type="InterPro" id="IPR007627">
    <property type="entry name" value="RNA_pol_sigma70_r2"/>
</dbReference>
<dbReference type="InterPro" id="IPR039425">
    <property type="entry name" value="RNA_pol_sigma-70-like"/>
</dbReference>
<comment type="similarity">
    <text evidence="1">Belongs to the sigma-70 factor family. ECF subfamily.</text>
</comment>
<proteinExistence type="inferred from homology"/>
<gene>
    <name evidence="8" type="ORF">GCM10010411_02850</name>
</gene>
<dbReference type="Gene3D" id="1.10.10.10">
    <property type="entry name" value="Winged helix-like DNA-binding domain superfamily/Winged helix DNA-binding domain"/>
    <property type="match status" value="1"/>
</dbReference>
<organism evidence="8 9">
    <name type="scientific">Actinomadura fulvescens</name>
    <dbReference type="NCBI Taxonomy" id="46160"/>
    <lineage>
        <taxon>Bacteria</taxon>
        <taxon>Bacillati</taxon>
        <taxon>Actinomycetota</taxon>
        <taxon>Actinomycetes</taxon>
        <taxon>Streptosporangiales</taxon>
        <taxon>Thermomonosporaceae</taxon>
        <taxon>Actinomadura</taxon>
    </lineage>
</organism>
<evidence type="ECO:0000256" key="2">
    <source>
        <dbReference type="ARBA" id="ARBA00023015"/>
    </source>
</evidence>
<name>A0ABN3PB63_9ACTN</name>
<evidence type="ECO:0000313" key="9">
    <source>
        <dbReference type="Proteomes" id="UP001501509"/>
    </source>
</evidence>